<dbReference type="InterPro" id="IPR007627">
    <property type="entry name" value="RNA_pol_sigma70_r2"/>
</dbReference>
<evidence type="ECO:0000256" key="3">
    <source>
        <dbReference type="ARBA" id="ARBA00023082"/>
    </source>
</evidence>
<evidence type="ECO:0000256" key="4">
    <source>
        <dbReference type="ARBA" id="ARBA00023125"/>
    </source>
</evidence>
<organism evidence="9 10">
    <name type="scientific">Nannocystis radixulma</name>
    <dbReference type="NCBI Taxonomy" id="2995305"/>
    <lineage>
        <taxon>Bacteria</taxon>
        <taxon>Pseudomonadati</taxon>
        <taxon>Myxococcota</taxon>
        <taxon>Polyangia</taxon>
        <taxon>Nannocystales</taxon>
        <taxon>Nannocystaceae</taxon>
        <taxon>Nannocystis</taxon>
    </lineage>
</organism>
<dbReference type="RefSeq" id="WP_267680442.1">
    <property type="nucleotide sequence ID" value="NZ_JAQNDN010000001.1"/>
</dbReference>
<reference evidence="9 10" key="1">
    <citation type="submission" date="2022-11" db="EMBL/GenBank/DDBJ databases">
        <title>Minimal conservation of predation-associated metabolite biosynthetic gene clusters underscores biosynthetic potential of Myxococcota including descriptions for ten novel species: Archangium lansinium sp. nov., Myxococcus landrumus sp. nov., Nannocystis bai.</title>
        <authorList>
            <person name="Ahearne A."/>
            <person name="Stevens C."/>
            <person name="Dowd S."/>
        </authorList>
    </citation>
    <scope>NUCLEOTIDE SEQUENCE [LARGE SCALE GENOMIC DNA]</scope>
    <source>
        <strain evidence="9 10">NCELM</strain>
    </source>
</reference>
<protein>
    <submittedName>
        <fullName evidence="9">Sigma-70 family RNA polymerase sigma factor</fullName>
    </submittedName>
</protein>
<feature type="domain" description="RNA polymerase sigma factor 70 region 4 type 2" evidence="8">
    <location>
        <begin position="118"/>
        <end position="169"/>
    </location>
</feature>
<evidence type="ECO:0000256" key="6">
    <source>
        <dbReference type="SAM" id="MobiDB-lite"/>
    </source>
</evidence>
<evidence type="ECO:0000256" key="5">
    <source>
        <dbReference type="ARBA" id="ARBA00023163"/>
    </source>
</evidence>
<evidence type="ECO:0000256" key="2">
    <source>
        <dbReference type="ARBA" id="ARBA00023015"/>
    </source>
</evidence>
<keyword evidence="2" id="KW-0805">Transcription regulation</keyword>
<dbReference type="CDD" id="cd06171">
    <property type="entry name" value="Sigma70_r4"/>
    <property type="match status" value="1"/>
</dbReference>
<comment type="caution">
    <text evidence="9">The sequence shown here is derived from an EMBL/GenBank/DDBJ whole genome shotgun (WGS) entry which is preliminary data.</text>
</comment>
<evidence type="ECO:0000313" key="9">
    <source>
        <dbReference type="EMBL" id="MDC0666924.1"/>
    </source>
</evidence>
<gene>
    <name evidence="9" type="ORF">POL58_04215</name>
</gene>
<dbReference type="SUPFAM" id="SSF88659">
    <property type="entry name" value="Sigma3 and sigma4 domains of RNA polymerase sigma factors"/>
    <property type="match status" value="1"/>
</dbReference>
<evidence type="ECO:0000259" key="7">
    <source>
        <dbReference type="Pfam" id="PF04542"/>
    </source>
</evidence>
<dbReference type="Pfam" id="PF08281">
    <property type="entry name" value="Sigma70_r4_2"/>
    <property type="match status" value="1"/>
</dbReference>
<feature type="region of interest" description="Disordered" evidence="6">
    <location>
        <begin position="207"/>
        <end position="231"/>
    </location>
</feature>
<keyword evidence="4" id="KW-0238">DNA-binding</keyword>
<evidence type="ECO:0000313" key="10">
    <source>
        <dbReference type="Proteomes" id="UP001217838"/>
    </source>
</evidence>
<accession>A0ABT5AYK5</accession>
<keyword evidence="5" id="KW-0804">Transcription</keyword>
<dbReference type="PANTHER" id="PTHR43133:SF8">
    <property type="entry name" value="RNA POLYMERASE SIGMA FACTOR HI_1459-RELATED"/>
    <property type="match status" value="1"/>
</dbReference>
<dbReference type="InterPro" id="IPR013249">
    <property type="entry name" value="RNA_pol_sigma70_r4_t2"/>
</dbReference>
<dbReference type="NCBIfam" id="TIGR02937">
    <property type="entry name" value="sigma70-ECF"/>
    <property type="match status" value="1"/>
</dbReference>
<dbReference type="EMBL" id="JAQNDN010000001">
    <property type="protein sequence ID" value="MDC0666924.1"/>
    <property type="molecule type" value="Genomic_DNA"/>
</dbReference>
<comment type="similarity">
    <text evidence="1">Belongs to the sigma-70 factor family. ECF subfamily.</text>
</comment>
<sequence length="231" mass="26237">MSDDFELLDAWRNGDLQAGSKLFDRHFESIHRFLRNKVGDDTDEVMQRTLLACVETRDRFRGASTFRTYLFGVARLELLAHYRRRRKLNNELDIESKSFFDLDPSPSTVVAKHNEQKLLHEALRRLPIDLQIALELHYWESMSATEVATVLEIPSGTVKSRLRRAKEMLREIMESITLSKTQLESTMGDLDGWAKQLGETLREGAAVSRMTAKDENDGGADEPPASPAAAT</sequence>
<dbReference type="InterPro" id="IPR039425">
    <property type="entry name" value="RNA_pol_sigma-70-like"/>
</dbReference>
<dbReference type="Gene3D" id="1.10.1740.10">
    <property type="match status" value="1"/>
</dbReference>
<proteinExistence type="inferred from homology"/>
<dbReference type="InterPro" id="IPR036388">
    <property type="entry name" value="WH-like_DNA-bd_sf"/>
</dbReference>
<keyword evidence="10" id="KW-1185">Reference proteome</keyword>
<keyword evidence="3" id="KW-0731">Sigma factor</keyword>
<dbReference type="Gene3D" id="1.10.10.10">
    <property type="entry name" value="Winged helix-like DNA-binding domain superfamily/Winged helix DNA-binding domain"/>
    <property type="match status" value="1"/>
</dbReference>
<dbReference type="Pfam" id="PF04542">
    <property type="entry name" value="Sigma70_r2"/>
    <property type="match status" value="1"/>
</dbReference>
<evidence type="ECO:0000256" key="1">
    <source>
        <dbReference type="ARBA" id="ARBA00010641"/>
    </source>
</evidence>
<evidence type="ECO:0000259" key="8">
    <source>
        <dbReference type="Pfam" id="PF08281"/>
    </source>
</evidence>
<dbReference type="InterPro" id="IPR014284">
    <property type="entry name" value="RNA_pol_sigma-70_dom"/>
</dbReference>
<dbReference type="InterPro" id="IPR013324">
    <property type="entry name" value="RNA_pol_sigma_r3/r4-like"/>
</dbReference>
<dbReference type="InterPro" id="IPR013325">
    <property type="entry name" value="RNA_pol_sigma_r2"/>
</dbReference>
<dbReference type="SUPFAM" id="SSF88946">
    <property type="entry name" value="Sigma2 domain of RNA polymerase sigma factors"/>
    <property type="match status" value="1"/>
</dbReference>
<feature type="domain" description="RNA polymerase sigma-70 region 2" evidence="7">
    <location>
        <begin position="22"/>
        <end position="87"/>
    </location>
</feature>
<dbReference type="Proteomes" id="UP001217838">
    <property type="component" value="Unassembled WGS sequence"/>
</dbReference>
<dbReference type="PANTHER" id="PTHR43133">
    <property type="entry name" value="RNA POLYMERASE ECF-TYPE SIGMA FACTO"/>
    <property type="match status" value="1"/>
</dbReference>
<name>A0ABT5AYK5_9BACT</name>